<evidence type="ECO:0000313" key="7">
    <source>
        <dbReference type="Proteomes" id="UP000095209"/>
    </source>
</evidence>
<protein>
    <submittedName>
        <fullName evidence="6">Multidrug ABC transporter ATP-binding protein</fullName>
    </submittedName>
</protein>
<dbReference type="InterPro" id="IPR003439">
    <property type="entry name" value="ABC_transporter-like_ATP-bd"/>
</dbReference>
<dbReference type="Proteomes" id="UP000095209">
    <property type="component" value="Unassembled WGS sequence"/>
</dbReference>
<dbReference type="SUPFAM" id="SSF52540">
    <property type="entry name" value="P-loop containing nucleoside triphosphate hydrolases"/>
    <property type="match status" value="1"/>
</dbReference>
<evidence type="ECO:0000256" key="2">
    <source>
        <dbReference type="ARBA" id="ARBA00022448"/>
    </source>
</evidence>
<keyword evidence="3" id="KW-0547">Nucleotide-binding</keyword>
<keyword evidence="7" id="KW-1185">Reference proteome</keyword>
<dbReference type="SMART" id="SM00382">
    <property type="entry name" value="AAA"/>
    <property type="match status" value="1"/>
</dbReference>
<dbReference type="PROSITE" id="PS00211">
    <property type="entry name" value="ABC_TRANSPORTER_1"/>
    <property type="match status" value="1"/>
</dbReference>
<evidence type="ECO:0000256" key="4">
    <source>
        <dbReference type="ARBA" id="ARBA00022840"/>
    </source>
</evidence>
<dbReference type="InterPro" id="IPR027417">
    <property type="entry name" value="P-loop_NTPase"/>
</dbReference>
<evidence type="ECO:0000313" key="6">
    <source>
        <dbReference type="EMBL" id="OEH93498.1"/>
    </source>
</evidence>
<comment type="similarity">
    <text evidence="1">Belongs to the ABC transporter superfamily.</text>
</comment>
<proteinExistence type="inferred from homology"/>
<dbReference type="AlphaFoldDB" id="A0A1E5LHE3"/>
<dbReference type="PANTHER" id="PTHR43335">
    <property type="entry name" value="ABC TRANSPORTER, ATP-BINDING PROTEIN"/>
    <property type="match status" value="1"/>
</dbReference>
<dbReference type="InterPro" id="IPR017871">
    <property type="entry name" value="ABC_transporter-like_CS"/>
</dbReference>
<keyword evidence="2" id="KW-0813">Transport</keyword>
<organism evidence="6 7">
    <name type="scientific">Bacillus solimangrovi</name>
    <dbReference type="NCBI Taxonomy" id="1305675"/>
    <lineage>
        <taxon>Bacteria</taxon>
        <taxon>Bacillati</taxon>
        <taxon>Bacillota</taxon>
        <taxon>Bacilli</taxon>
        <taxon>Bacillales</taxon>
        <taxon>Bacillaceae</taxon>
        <taxon>Bacillus</taxon>
    </lineage>
</organism>
<evidence type="ECO:0000256" key="1">
    <source>
        <dbReference type="ARBA" id="ARBA00005417"/>
    </source>
</evidence>
<comment type="caution">
    <text evidence="6">The sequence shown here is derived from an EMBL/GenBank/DDBJ whole genome shotgun (WGS) entry which is preliminary data.</text>
</comment>
<dbReference type="Gene3D" id="3.40.50.300">
    <property type="entry name" value="P-loop containing nucleotide triphosphate hydrolases"/>
    <property type="match status" value="1"/>
</dbReference>
<dbReference type="STRING" id="1305675.BFG57_00450"/>
<dbReference type="RefSeq" id="WP_069716401.1">
    <property type="nucleotide sequence ID" value="NZ_MJEH01000011.1"/>
</dbReference>
<dbReference type="EMBL" id="MJEH01000011">
    <property type="protein sequence ID" value="OEH93498.1"/>
    <property type="molecule type" value="Genomic_DNA"/>
</dbReference>
<reference evidence="6 7" key="1">
    <citation type="submission" date="2016-08" db="EMBL/GenBank/DDBJ databases">
        <title>Genome of Bacillus solimangrovi GH2-4.</title>
        <authorList>
            <person name="Lim S."/>
            <person name="Kim B.-C."/>
        </authorList>
    </citation>
    <scope>NUCLEOTIDE SEQUENCE [LARGE SCALE GENOMIC DNA]</scope>
    <source>
        <strain evidence="6 7">GH2-4</strain>
    </source>
</reference>
<keyword evidence="4 6" id="KW-0067">ATP-binding</keyword>
<name>A0A1E5LHE3_9BACI</name>
<dbReference type="CDD" id="cd03230">
    <property type="entry name" value="ABC_DR_subfamily_A"/>
    <property type="match status" value="1"/>
</dbReference>
<feature type="domain" description="ABC transporter" evidence="5">
    <location>
        <begin position="6"/>
        <end position="234"/>
    </location>
</feature>
<dbReference type="OrthoDB" id="9804819at2"/>
<dbReference type="InterPro" id="IPR003593">
    <property type="entry name" value="AAA+_ATPase"/>
</dbReference>
<dbReference type="Pfam" id="PF00005">
    <property type="entry name" value="ABC_tran"/>
    <property type="match status" value="1"/>
</dbReference>
<dbReference type="GO" id="GO:0005524">
    <property type="term" value="F:ATP binding"/>
    <property type="evidence" value="ECO:0007669"/>
    <property type="project" value="UniProtKB-KW"/>
</dbReference>
<sequence length="312" mass="35484">MNDFVIKTNHLSKLYDGKRGCENISLEVPRGGVFGFFGPNGAGKSTFVRMMLGLIQPTSGAGEMLGKPIGTVESRTKVGYLPELFRYPDWLTGKQLLENHAQLCQIPIRNQKNRIEEVIEIVGMTGREKEKIRGYSKGMQQRIGLACALLNDPDLLFLDEPTSALDPVGRKEVRDLIARLSDEGKTVFLNSHLLAEAESVCDHMAIIYKGELLVQGRWRELAEVKTQVEIAVGEKTDNLWEQQPTFVKKYETLSSKDDKQHWLITLNDEANIPHLVRTLQDNEKTLYQLTPKEPHLEEIFLHWVTKKEMEVK</sequence>
<evidence type="ECO:0000259" key="5">
    <source>
        <dbReference type="PROSITE" id="PS50893"/>
    </source>
</evidence>
<accession>A0A1E5LHE3</accession>
<dbReference type="GO" id="GO:0016887">
    <property type="term" value="F:ATP hydrolysis activity"/>
    <property type="evidence" value="ECO:0007669"/>
    <property type="project" value="InterPro"/>
</dbReference>
<dbReference type="PROSITE" id="PS50893">
    <property type="entry name" value="ABC_TRANSPORTER_2"/>
    <property type="match status" value="1"/>
</dbReference>
<dbReference type="PANTHER" id="PTHR43335:SF2">
    <property type="entry name" value="ABC TRANSPORTER, ATP-BINDING PROTEIN"/>
    <property type="match status" value="1"/>
</dbReference>
<evidence type="ECO:0000256" key="3">
    <source>
        <dbReference type="ARBA" id="ARBA00022741"/>
    </source>
</evidence>
<gene>
    <name evidence="6" type="ORF">BFG57_00450</name>
</gene>